<dbReference type="InterPro" id="IPR023352">
    <property type="entry name" value="MAPEG-like_dom_sf"/>
</dbReference>
<dbReference type="PANTHER" id="PTHR35371">
    <property type="entry name" value="INNER MEMBRANE PROTEIN"/>
    <property type="match status" value="1"/>
</dbReference>
<evidence type="ECO:0000256" key="3">
    <source>
        <dbReference type="ARBA" id="ARBA00022989"/>
    </source>
</evidence>
<evidence type="ECO:0000313" key="7">
    <source>
        <dbReference type="Proteomes" id="UP001440612"/>
    </source>
</evidence>
<evidence type="ECO:0000256" key="2">
    <source>
        <dbReference type="ARBA" id="ARBA00022692"/>
    </source>
</evidence>
<dbReference type="EMBL" id="CP150951">
    <property type="protein sequence ID" value="WZC48909.1"/>
    <property type="molecule type" value="Genomic_DNA"/>
</dbReference>
<keyword evidence="3 5" id="KW-1133">Transmembrane helix</keyword>
<comment type="subcellular location">
    <subcellularLocation>
        <location evidence="1">Membrane</location>
    </subcellularLocation>
</comment>
<sequence length="136" mass="14964">MTTELTVLGLAALLQGLQFCLMAIPANIELGPGKTMSPRDASRLGKPMVELLSDKTGRLYRALNNHFEALILYTIAVVIISLADKGTGFSAICAWTYLCARILYVPAYYFGLAPWRSLIWFVGFLSTMLMILSALI</sequence>
<keyword evidence="4 5" id="KW-0472">Membrane</keyword>
<dbReference type="InterPro" id="IPR001129">
    <property type="entry name" value="Membr-assoc_MAPEG"/>
</dbReference>
<dbReference type="RefSeq" id="WP_341367022.1">
    <property type="nucleotide sequence ID" value="NZ_CP150951.2"/>
</dbReference>
<feature type="transmembrane region" description="Helical" evidence="5">
    <location>
        <begin position="89"/>
        <end position="111"/>
    </location>
</feature>
<feature type="transmembrane region" description="Helical" evidence="5">
    <location>
        <begin position="63"/>
        <end position="82"/>
    </location>
</feature>
<accession>A0ABZ2V423</accession>
<evidence type="ECO:0000256" key="5">
    <source>
        <dbReference type="SAM" id="Phobius"/>
    </source>
</evidence>
<keyword evidence="7" id="KW-1185">Reference proteome</keyword>
<name>A0ABZ2V423_9RHOB</name>
<dbReference type="Proteomes" id="UP001440612">
    <property type="component" value="Chromosome"/>
</dbReference>
<dbReference type="Gene3D" id="1.20.120.550">
    <property type="entry name" value="Membrane associated eicosanoid/glutathione metabolism-like domain"/>
    <property type="match status" value="1"/>
</dbReference>
<dbReference type="SUPFAM" id="SSF161084">
    <property type="entry name" value="MAPEG domain-like"/>
    <property type="match status" value="1"/>
</dbReference>
<protein>
    <submittedName>
        <fullName evidence="6">MAPEG family protein</fullName>
    </submittedName>
</protein>
<gene>
    <name evidence="6" type="ORF">AABB29_19060</name>
</gene>
<evidence type="ECO:0000313" key="6">
    <source>
        <dbReference type="EMBL" id="WZC48909.1"/>
    </source>
</evidence>
<proteinExistence type="predicted"/>
<dbReference type="PANTHER" id="PTHR35371:SF1">
    <property type="entry name" value="BLR7753 PROTEIN"/>
    <property type="match status" value="1"/>
</dbReference>
<feature type="transmembrane region" description="Helical" evidence="5">
    <location>
        <begin position="117"/>
        <end position="135"/>
    </location>
</feature>
<keyword evidence="2 5" id="KW-0812">Transmembrane</keyword>
<evidence type="ECO:0000256" key="4">
    <source>
        <dbReference type="ARBA" id="ARBA00023136"/>
    </source>
</evidence>
<reference evidence="7" key="1">
    <citation type="submission" date="2024-04" db="EMBL/GenBank/DDBJ databases">
        <title>Phylogenomic analyses of a clade within the roseobacter group suggest taxonomic reassignments of species of the genera Aestuariivita, Citreicella, Loktanella, Nautella, Pelagibaca, Ruegeria, Thalassobius, Thiobacimonas and Tropicibacter, and the proposal o.</title>
        <authorList>
            <person name="Jeon C.O."/>
        </authorList>
    </citation>
    <scope>NUCLEOTIDE SEQUENCE [LARGE SCALE GENOMIC DNA]</scope>
    <source>
        <strain evidence="7">BS5-3</strain>
    </source>
</reference>
<evidence type="ECO:0000256" key="1">
    <source>
        <dbReference type="ARBA" id="ARBA00004370"/>
    </source>
</evidence>
<organism evidence="6 7">
    <name type="scientific">Yoonia phaeophyticola</name>
    <dbReference type="NCBI Taxonomy" id="3137369"/>
    <lineage>
        <taxon>Bacteria</taxon>
        <taxon>Pseudomonadati</taxon>
        <taxon>Pseudomonadota</taxon>
        <taxon>Alphaproteobacteria</taxon>
        <taxon>Rhodobacterales</taxon>
        <taxon>Paracoccaceae</taxon>
        <taxon>Yoonia</taxon>
    </lineage>
</organism>
<dbReference type="Pfam" id="PF01124">
    <property type="entry name" value="MAPEG"/>
    <property type="match status" value="1"/>
</dbReference>